<dbReference type="CDD" id="cd08662">
    <property type="entry name" value="M13"/>
    <property type="match status" value="1"/>
</dbReference>
<organism evidence="11 12">
    <name type="scientific">Caenorhabditis auriculariae</name>
    <dbReference type="NCBI Taxonomy" id="2777116"/>
    <lineage>
        <taxon>Eukaryota</taxon>
        <taxon>Metazoa</taxon>
        <taxon>Ecdysozoa</taxon>
        <taxon>Nematoda</taxon>
        <taxon>Chromadorea</taxon>
        <taxon>Rhabditida</taxon>
        <taxon>Rhabditina</taxon>
        <taxon>Rhabditomorpha</taxon>
        <taxon>Rhabditoidea</taxon>
        <taxon>Rhabditidae</taxon>
        <taxon>Peloderinae</taxon>
        <taxon>Caenorhabditis</taxon>
    </lineage>
</organism>
<evidence type="ECO:0000256" key="2">
    <source>
        <dbReference type="ARBA" id="ARBA00007357"/>
    </source>
</evidence>
<accession>A0A8S1H664</accession>
<dbReference type="SUPFAM" id="SSF55486">
    <property type="entry name" value="Metalloproteases ('zincins'), catalytic domain"/>
    <property type="match status" value="1"/>
</dbReference>
<feature type="transmembrane region" description="Helical" evidence="8">
    <location>
        <begin position="70"/>
        <end position="92"/>
    </location>
</feature>
<evidence type="ECO:0000256" key="5">
    <source>
        <dbReference type="ARBA" id="ARBA00022801"/>
    </source>
</evidence>
<dbReference type="EMBL" id="CAJGYM010000023">
    <property type="protein sequence ID" value="CAD6191816.1"/>
    <property type="molecule type" value="Genomic_DNA"/>
</dbReference>
<dbReference type="Gene3D" id="3.40.390.10">
    <property type="entry name" value="Collagenase (Catalytic Domain)"/>
    <property type="match status" value="1"/>
</dbReference>
<keyword evidence="8" id="KW-0812">Transmembrane</keyword>
<dbReference type="PRINTS" id="PR00786">
    <property type="entry name" value="NEPRILYSIN"/>
</dbReference>
<feature type="domain" description="Peptidase M13 C-terminal" evidence="9">
    <location>
        <begin position="597"/>
        <end position="788"/>
    </location>
</feature>
<protein>
    <submittedName>
        <fullName evidence="11">Uncharacterized protein</fullName>
    </submittedName>
</protein>
<dbReference type="Gene3D" id="1.10.1380.10">
    <property type="entry name" value="Neutral endopeptidase , domain2"/>
    <property type="match status" value="1"/>
</dbReference>
<evidence type="ECO:0000256" key="4">
    <source>
        <dbReference type="ARBA" id="ARBA00022723"/>
    </source>
</evidence>
<dbReference type="GO" id="GO:0004222">
    <property type="term" value="F:metalloendopeptidase activity"/>
    <property type="evidence" value="ECO:0007669"/>
    <property type="project" value="InterPro"/>
</dbReference>
<gene>
    <name evidence="11" type="ORF">CAUJ_LOCUS7735</name>
</gene>
<dbReference type="OrthoDB" id="6475849at2759"/>
<evidence type="ECO:0000259" key="10">
    <source>
        <dbReference type="Pfam" id="PF05649"/>
    </source>
</evidence>
<feature type="domain" description="Peptidase M13 N-terminal" evidence="10">
    <location>
        <begin position="119"/>
        <end position="534"/>
    </location>
</feature>
<dbReference type="AlphaFoldDB" id="A0A8S1H664"/>
<keyword evidence="5" id="KW-0378">Hydrolase</keyword>
<dbReference type="InterPro" id="IPR000718">
    <property type="entry name" value="Peptidase_M13"/>
</dbReference>
<dbReference type="GO" id="GO:0005886">
    <property type="term" value="C:plasma membrane"/>
    <property type="evidence" value="ECO:0007669"/>
    <property type="project" value="TreeGrafter"/>
</dbReference>
<evidence type="ECO:0000256" key="8">
    <source>
        <dbReference type="SAM" id="Phobius"/>
    </source>
</evidence>
<dbReference type="GO" id="GO:0016485">
    <property type="term" value="P:protein processing"/>
    <property type="evidence" value="ECO:0007669"/>
    <property type="project" value="TreeGrafter"/>
</dbReference>
<comment type="caution">
    <text evidence="11">The sequence shown here is derived from an EMBL/GenBank/DDBJ whole genome shotgun (WGS) entry which is preliminary data.</text>
</comment>
<evidence type="ECO:0000256" key="6">
    <source>
        <dbReference type="ARBA" id="ARBA00022833"/>
    </source>
</evidence>
<dbReference type="Pfam" id="PF01431">
    <property type="entry name" value="Peptidase_M13"/>
    <property type="match status" value="1"/>
</dbReference>
<sequence>MELNPIRHHAYKVLLNRDSQMSCNYTTFTESQPQATNGNSLEEGKVSLALLRDNSGRSPSRRCSARKWRLLIAFSAFLLLTALFAATLVFHYRTLPCTTESCVKTAARLLKNMNVAAAPCDDFYEFACGNWINTSINLHYNAFNTVYETAIHAQDTVVNAIQKIIEGTFEMPLNDGERAAAELYRQCTDLDTLYTIGLNTWLRFVDELGGWLPELYEPEDELDDDVREDLELEKTILSAFNYTVFPLFWAGVEVNYLDSSSYLITVYEQMPLMVSPKIYVYDAELTPEMIFSKQAGPQVTRIMQGVGEDLAELLKFDINNTKVRMLIAEMVHLDWMITTSGTFFNSEKKERYEIITLRELQRIAPAIDWRYFLSRLLGVRLSLDEPIALKTGREWLEKLSMIIGRLRVSRHGLAVLKNYAKWKAMLFHLAYVKPKSADNLLWAAVGLYSGPPINRKEFCFLRGTGIYPLSLPSLLRKIDGYENTVKNKVYVENMASNVIEEYKRILETTTVLDNVTKRNALDKLGNTSVLVSYPDKMNDETEMNKEAKRLRDELFWSMAIGAAEAYKERLRRLRQPVDPRDWVDTKPALSMTPIHNYERNVVQLPFDVVRSPLADFTSMDFANYGAAGTYIGHELTHAFDEQGKLHGPTGNLGHWWTGESRRKFVDREQCFVRHYTHLAGSADTSQAKVSLYENIADNVGLKVAYQAWQKHGRNREAPVPGLEKYSQDQLFFLSFAQSWCALKSKINREVHMEEKIRVLGSLQNSKEFAAAFSCPTNSFMNPSVKCELW</sequence>
<keyword evidence="3" id="KW-0645">Protease</keyword>
<dbReference type="InterPro" id="IPR018497">
    <property type="entry name" value="Peptidase_M13_C"/>
</dbReference>
<keyword evidence="8" id="KW-0472">Membrane</keyword>
<dbReference type="InterPro" id="IPR008753">
    <property type="entry name" value="Peptidase_M13_N"/>
</dbReference>
<dbReference type="Pfam" id="PF05649">
    <property type="entry name" value="Peptidase_M13_N"/>
    <property type="match status" value="1"/>
</dbReference>
<dbReference type="InterPro" id="IPR024079">
    <property type="entry name" value="MetalloPept_cat_dom_sf"/>
</dbReference>
<dbReference type="PROSITE" id="PS51885">
    <property type="entry name" value="NEPRILYSIN"/>
    <property type="match status" value="1"/>
</dbReference>
<keyword evidence="6" id="KW-0862">Zinc</keyword>
<dbReference type="PANTHER" id="PTHR11733">
    <property type="entry name" value="ZINC METALLOPROTEASE FAMILY M13 NEPRILYSIN-RELATED"/>
    <property type="match status" value="1"/>
</dbReference>
<dbReference type="GO" id="GO:0046872">
    <property type="term" value="F:metal ion binding"/>
    <property type="evidence" value="ECO:0007669"/>
    <property type="project" value="UniProtKB-KW"/>
</dbReference>
<evidence type="ECO:0000259" key="9">
    <source>
        <dbReference type="Pfam" id="PF01431"/>
    </source>
</evidence>
<dbReference type="Proteomes" id="UP000835052">
    <property type="component" value="Unassembled WGS sequence"/>
</dbReference>
<keyword evidence="4" id="KW-0479">Metal-binding</keyword>
<keyword evidence="7" id="KW-0482">Metalloprotease</keyword>
<proteinExistence type="inferred from homology"/>
<name>A0A8S1H664_9PELO</name>
<comment type="cofactor">
    <cofactor evidence="1">
        <name>Zn(2+)</name>
        <dbReference type="ChEBI" id="CHEBI:29105"/>
    </cofactor>
</comment>
<reference evidence="11" key="1">
    <citation type="submission" date="2020-10" db="EMBL/GenBank/DDBJ databases">
        <authorList>
            <person name="Kikuchi T."/>
        </authorList>
    </citation>
    <scope>NUCLEOTIDE SEQUENCE</scope>
    <source>
        <strain evidence="11">NKZ352</strain>
    </source>
</reference>
<comment type="similarity">
    <text evidence="2">Belongs to the peptidase M13 family.</text>
</comment>
<evidence type="ECO:0000313" key="11">
    <source>
        <dbReference type="EMBL" id="CAD6191816.1"/>
    </source>
</evidence>
<evidence type="ECO:0000256" key="7">
    <source>
        <dbReference type="ARBA" id="ARBA00023049"/>
    </source>
</evidence>
<dbReference type="PANTHER" id="PTHR11733:SF133">
    <property type="entry name" value="PHOSPHATE-REGULATING NEUTRAL ENDOPEPTIDASE PHEX"/>
    <property type="match status" value="1"/>
</dbReference>
<evidence type="ECO:0000256" key="1">
    <source>
        <dbReference type="ARBA" id="ARBA00001947"/>
    </source>
</evidence>
<keyword evidence="8" id="KW-1133">Transmembrane helix</keyword>
<keyword evidence="12" id="KW-1185">Reference proteome</keyword>
<evidence type="ECO:0000256" key="3">
    <source>
        <dbReference type="ARBA" id="ARBA00022670"/>
    </source>
</evidence>
<evidence type="ECO:0000313" key="12">
    <source>
        <dbReference type="Proteomes" id="UP000835052"/>
    </source>
</evidence>
<dbReference type="InterPro" id="IPR042089">
    <property type="entry name" value="Peptidase_M13_dom_2"/>
</dbReference>